<protein>
    <submittedName>
        <fullName evidence="2">Bacteriocin biosynthesis cyclodehydratase domain-containing protein</fullName>
    </submittedName>
</protein>
<evidence type="ECO:0000313" key="2">
    <source>
        <dbReference type="EMBL" id="SNS46262.1"/>
    </source>
</evidence>
<keyword evidence="3" id="KW-1185">Reference proteome</keyword>
<dbReference type="EMBL" id="FZOF01000006">
    <property type="protein sequence ID" value="SNS46262.1"/>
    <property type="molecule type" value="Genomic_DNA"/>
</dbReference>
<name>A0A239EQR6_9ACTN</name>
<dbReference type="GO" id="GO:0008641">
    <property type="term" value="F:ubiquitin-like modifier activating enzyme activity"/>
    <property type="evidence" value="ECO:0007669"/>
    <property type="project" value="InterPro"/>
</dbReference>
<dbReference type="InterPro" id="IPR035985">
    <property type="entry name" value="Ubiquitin-activating_enz"/>
</dbReference>
<dbReference type="Pfam" id="PF00899">
    <property type="entry name" value="ThiF"/>
    <property type="match status" value="1"/>
</dbReference>
<feature type="domain" description="THIF-type NAD/FAD binding fold" evidence="1">
    <location>
        <begin position="148"/>
        <end position="378"/>
    </location>
</feature>
<accession>A0A239EQR6</accession>
<evidence type="ECO:0000313" key="3">
    <source>
        <dbReference type="Proteomes" id="UP000198280"/>
    </source>
</evidence>
<reference evidence="2 3" key="1">
    <citation type="submission" date="2017-06" db="EMBL/GenBank/DDBJ databases">
        <authorList>
            <person name="Kim H.J."/>
            <person name="Triplett B.A."/>
        </authorList>
    </citation>
    <scope>NUCLEOTIDE SEQUENCE [LARGE SCALE GENOMIC DNA]</scope>
    <source>
        <strain evidence="2 3">CGMCC 4.1858</strain>
    </source>
</reference>
<dbReference type="Gene3D" id="3.40.50.720">
    <property type="entry name" value="NAD(P)-binding Rossmann-like Domain"/>
    <property type="match status" value="1"/>
</dbReference>
<sequence length="394" mass="40149">MLVRYGIGTISRSGTEPTGVAMRPMLKPAMRRSWRSRESLQFGVDPAHAVVLDPVDGAAAAFLDLLDGTRGLGPLAREAESLGLRPPQARRLLGLLAEGGVLDDATAHTELSETIRHHSAALDRLRPDLAALSVVHSDPGGAADRMGRRRAARVRVAGAGRVGATVAAVLSAAGVGRVDVRDGGRVEPWDTAPGGIPAEHIGERRDAAARGLVRRAAPDPRAAAVGRRGPSAVPEPGLSLVVVAPRDGLAAYAPDAREAEPLMAAGIPHLYTGVLEGRGVVGPLVVPGSTGCAGCLGLRMADADAAWPRVLAQLRSGRGGVPACDIALATTVAGLAAAHALAFVDGGRPPSCGGRVEMGLARLTTEVRPVPGDRRCGCGAHTADAGVTDDAGGL</sequence>
<proteinExistence type="predicted"/>
<dbReference type="Proteomes" id="UP000198280">
    <property type="component" value="Unassembled WGS sequence"/>
</dbReference>
<dbReference type="SUPFAM" id="SSF69572">
    <property type="entry name" value="Activating enzymes of the ubiquitin-like proteins"/>
    <property type="match status" value="1"/>
</dbReference>
<dbReference type="AlphaFoldDB" id="A0A239EQR6"/>
<gene>
    <name evidence="2" type="ORF">SAMN05216252_10676</name>
</gene>
<dbReference type="InterPro" id="IPR022291">
    <property type="entry name" value="Bacteriocin_synth_cyclodeHase"/>
</dbReference>
<evidence type="ECO:0000259" key="1">
    <source>
        <dbReference type="Pfam" id="PF00899"/>
    </source>
</evidence>
<dbReference type="NCBIfam" id="TIGR03882">
    <property type="entry name" value="cyclo_dehyd_2"/>
    <property type="match status" value="1"/>
</dbReference>
<dbReference type="InterPro" id="IPR000594">
    <property type="entry name" value="ThiF_NAD_FAD-bd"/>
</dbReference>
<organism evidence="2 3">
    <name type="scientific">Actinacidiphila glaucinigra</name>
    <dbReference type="NCBI Taxonomy" id="235986"/>
    <lineage>
        <taxon>Bacteria</taxon>
        <taxon>Bacillati</taxon>
        <taxon>Actinomycetota</taxon>
        <taxon>Actinomycetes</taxon>
        <taxon>Kitasatosporales</taxon>
        <taxon>Streptomycetaceae</taxon>
        <taxon>Actinacidiphila</taxon>
    </lineage>
</organism>